<evidence type="ECO:0000313" key="1">
    <source>
        <dbReference type="EMBL" id="ARM84621.1"/>
    </source>
</evidence>
<proteinExistence type="predicted"/>
<gene>
    <name evidence="1" type="ORF">MARSALSMR5_02560</name>
</gene>
<organism evidence="1 2">
    <name type="scientific">Marinobacter salarius</name>
    <dbReference type="NCBI Taxonomy" id="1420917"/>
    <lineage>
        <taxon>Bacteria</taxon>
        <taxon>Pseudomonadati</taxon>
        <taxon>Pseudomonadota</taxon>
        <taxon>Gammaproteobacteria</taxon>
        <taxon>Pseudomonadales</taxon>
        <taxon>Marinobacteraceae</taxon>
        <taxon>Marinobacter</taxon>
    </lineage>
</organism>
<dbReference type="AlphaFoldDB" id="A0A1W6KB52"/>
<name>A0A1W6KB52_9GAMM</name>
<reference evidence="1 2" key="1">
    <citation type="submission" date="2017-04" db="EMBL/GenBank/DDBJ databases">
        <title>Genome Sequence of Marinobacter salarius strain SMR5 Isolated from a culture of the Diatom Skeletonema marinoi.</title>
        <authorList>
            <person name="Topel M."/>
            <person name="Pinder M.I.M."/>
            <person name="Johansson O.N."/>
            <person name="Kourtchenko O."/>
            <person name="Godhe A."/>
            <person name="Clarke A.K."/>
        </authorList>
    </citation>
    <scope>NUCLEOTIDE SEQUENCE [LARGE SCALE GENOMIC DNA]</scope>
    <source>
        <strain evidence="1 2">SMR5</strain>
    </source>
</reference>
<protein>
    <submittedName>
        <fullName evidence="1">Uncharacterized protein</fullName>
    </submittedName>
</protein>
<accession>A0A1W6KB52</accession>
<evidence type="ECO:0000313" key="2">
    <source>
        <dbReference type="Proteomes" id="UP000193100"/>
    </source>
</evidence>
<dbReference type="EMBL" id="CP020931">
    <property type="protein sequence ID" value="ARM84621.1"/>
    <property type="molecule type" value="Genomic_DNA"/>
</dbReference>
<sequence>MNRPLSLKNSPFFLEASLSRFFYVAIYHPYFLNDFYLQ</sequence>
<dbReference type="Proteomes" id="UP000193100">
    <property type="component" value="Chromosome"/>
</dbReference>